<keyword evidence="6 13" id="KW-0812">Transmembrane</keyword>
<dbReference type="PANTHER" id="PTHR30529">
    <property type="entry name" value="CYTOCHROME B561"/>
    <property type="match status" value="1"/>
</dbReference>
<proteinExistence type="inferred from homology"/>
<keyword evidence="9 13" id="KW-1133">Transmembrane helix</keyword>
<evidence type="ECO:0000256" key="2">
    <source>
        <dbReference type="ARBA" id="ARBA00004651"/>
    </source>
</evidence>
<evidence type="ECO:0000256" key="6">
    <source>
        <dbReference type="ARBA" id="ARBA00022692"/>
    </source>
</evidence>
<keyword evidence="3" id="KW-0813">Transport</keyword>
<evidence type="ECO:0000259" key="14">
    <source>
        <dbReference type="Pfam" id="PF01292"/>
    </source>
</evidence>
<comment type="subcellular location">
    <subcellularLocation>
        <location evidence="2">Cell membrane</location>
        <topology evidence="2">Multi-pass membrane protein</topology>
    </subcellularLocation>
</comment>
<dbReference type="InterPro" id="IPR011577">
    <property type="entry name" value="Cyt_b561_bac/Ni-Hgenase"/>
</dbReference>
<comment type="cofactor">
    <cofactor evidence="1">
        <name>heme b</name>
        <dbReference type="ChEBI" id="CHEBI:60344"/>
    </cofactor>
</comment>
<dbReference type="GO" id="GO:0046872">
    <property type="term" value="F:metal ion binding"/>
    <property type="evidence" value="ECO:0007669"/>
    <property type="project" value="UniProtKB-KW"/>
</dbReference>
<keyword evidence="8" id="KW-0249">Electron transport</keyword>
<dbReference type="Pfam" id="PF01292">
    <property type="entry name" value="Ni_hydr_CYTB"/>
    <property type="match status" value="1"/>
</dbReference>
<feature type="transmembrane region" description="Helical" evidence="13">
    <location>
        <begin position="88"/>
        <end position="107"/>
    </location>
</feature>
<evidence type="ECO:0000313" key="16">
    <source>
        <dbReference type="Proteomes" id="UP000054908"/>
    </source>
</evidence>
<reference evidence="15 16" key="1">
    <citation type="submission" date="2015-11" db="EMBL/GenBank/DDBJ databases">
        <title>Genomic analysis of 38 Legionella species identifies large and diverse effector repertoires.</title>
        <authorList>
            <person name="Burstein D."/>
            <person name="Amaro F."/>
            <person name="Zusman T."/>
            <person name="Lifshitz Z."/>
            <person name="Cohen O."/>
            <person name="Gilbert J.A."/>
            <person name="Pupko T."/>
            <person name="Shuman H.A."/>
            <person name="Segal G."/>
        </authorList>
    </citation>
    <scope>NUCLEOTIDE SEQUENCE [LARGE SCALE GENOMIC DNA]</scope>
    <source>
        <strain evidence="15 16">PX-1-G2-E2</strain>
    </source>
</reference>
<dbReference type="PATRIC" id="fig|466.6.peg.3416"/>
<evidence type="ECO:0000256" key="11">
    <source>
        <dbReference type="ARBA" id="ARBA00023136"/>
    </source>
</evidence>
<evidence type="ECO:0000256" key="8">
    <source>
        <dbReference type="ARBA" id="ARBA00022982"/>
    </source>
</evidence>
<evidence type="ECO:0000256" key="7">
    <source>
        <dbReference type="ARBA" id="ARBA00022723"/>
    </source>
</evidence>
<sequence>MNRQEVNYPVGFKYLHWLIAVIVIAMLLGSYFLEDLPERYIGFAFMLHKSFGITVLFLMLVRVGWIWRNGKPMLPESVPVWERFLSNFVQYALYFFLILMPLSGWIMSAAANKPPYFFSLIHLTLPGIEPNKELAHLMKQTHNTVAWIIMILLALHIAGAFKHYFIDKDRVLQRMLPRS</sequence>
<dbReference type="Proteomes" id="UP000054908">
    <property type="component" value="Unassembled WGS sequence"/>
</dbReference>
<evidence type="ECO:0000256" key="1">
    <source>
        <dbReference type="ARBA" id="ARBA00001970"/>
    </source>
</evidence>
<organism evidence="15 16">
    <name type="scientific">Legionella maceachernii</name>
    <dbReference type="NCBI Taxonomy" id="466"/>
    <lineage>
        <taxon>Bacteria</taxon>
        <taxon>Pseudomonadati</taxon>
        <taxon>Pseudomonadota</taxon>
        <taxon>Gammaproteobacteria</taxon>
        <taxon>Legionellales</taxon>
        <taxon>Legionellaceae</taxon>
        <taxon>Legionella</taxon>
    </lineage>
</organism>
<keyword evidence="16" id="KW-1185">Reference proteome</keyword>
<dbReference type="AlphaFoldDB" id="A0A0W0VU83"/>
<accession>A0A0W0VU83</accession>
<evidence type="ECO:0000256" key="5">
    <source>
        <dbReference type="ARBA" id="ARBA00022617"/>
    </source>
</evidence>
<dbReference type="SUPFAM" id="SSF81342">
    <property type="entry name" value="Transmembrane di-heme cytochromes"/>
    <property type="match status" value="1"/>
</dbReference>
<dbReference type="GO" id="GO:0005886">
    <property type="term" value="C:plasma membrane"/>
    <property type="evidence" value="ECO:0007669"/>
    <property type="project" value="UniProtKB-SubCell"/>
</dbReference>
<dbReference type="GO" id="GO:0009055">
    <property type="term" value="F:electron transfer activity"/>
    <property type="evidence" value="ECO:0007669"/>
    <property type="project" value="InterPro"/>
</dbReference>
<evidence type="ECO:0000313" key="15">
    <source>
        <dbReference type="EMBL" id="KTD23517.1"/>
    </source>
</evidence>
<protein>
    <submittedName>
        <fullName evidence="15">Cytochrome b-561 transmembrane protein</fullName>
    </submittedName>
</protein>
<dbReference type="RefSeq" id="WP_058453860.1">
    <property type="nucleotide sequence ID" value="NZ_CAAAIB010000011.1"/>
</dbReference>
<dbReference type="InterPro" id="IPR016174">
    <property type="entry name" value="Di-haem_cyt_TM"/>
</dbReference>
<name>A0A0W0VU83_9GAMM</name>
<evidence type="ECO:0000256" key="13">
    <source>
        <dbReference type="SAM" id="Phobius"/>
    </source>
</evidence>
<dbReference type="InterPro" id="IPR052168">
    <property type="entry name" value="Cytochrome_b561_oxidase"/>
</dbReference>
<keyword evidence="5" id="KW-0349">Heme</keyword>
<feature type="transmembrane region" description="Helical" evidence="13">
    <location>
        <begin position="12"/>
        <end position="33"/>
    </location>
</feature>
<feature type="transmembrane region" description="Helical" evidence="13">
    <location>
        <begin position="45"/>
        <end position="67"/>
    </location>
</feature>
<evidence type="ECO:0000256" key="3">
    <source>
        <dbReference type="ARBA" id="ARBA00022448"/>
    </source>
</evidence>
<evidence type="ECO:0000256" key="12">
    <source>
        <dbReference type="ARBA" id="ARBA00037975"/>
    </source>
</evidence>
<keyword evidence="7" id="KW-0479">Metal-binding</keyword>
<dbReference type="OrthoDB" id="8589936at2"/>
<dbReference type="STRING" id="466.Lmac_3193"/>
<dbReference type="PANTHER" id="PTHR30529:SF1">
    <property type="entry name" value="CYTOCHROME B561 HOMOLOG 2"/>
    <property type="match status" value="1"/>
</dbReference>
<evidence type="ECO:0000256" key="10">
    <source>
        <dbReference type="ARBA" id="ARBA00023004"/>
    </source>
</evidence>
<dbReference type="Gene3D" id="1.20.950.20">
    <property type="entry name" value="Transmembrane di-heme cytochromes, Chain C"/>
    <property type="match status" value="1"/>
</dbReference>
<keyword evidence="4" id="KW-1003">Cell membrane</keyword>
<feature type="transmembrane region" description="Helical" evidence="13">
    <location>
        <begin position="144"/>
        <end position="165"/>
    </location>
</feature>
<evidence type="ECO:0000256" key="4">
    <source>
        <dbReference type="ARBA" id="ARBA00022475"/>
    </source>
</evidence>
<dbReference type="EMBL" id="LNYL01000054">
    <property type="protein sequence ID" value="KTD23517.1"/>
    <property type="molecule type" value="Genomic_DNA"/>
</dbReference>
<gene>
    <name evidence="15" type="primary">cybB</name>
    <name evidence="15" type="ORF">Lmac_3193</name>
</gene>
<feature type="domain" description="Cytochrome b561 bacterial/Ni-hydrogenase" evidence="14">
    <location>
        <begin position="8"/>
        <end position="177"/>
    </location>
</feature>
<comment type="similarity">
    <text evidence="12">Belongs to the cytochrome b561 family.</text>
</comment>
<keyword evidence="10" id="KW-0408">Iron</keyword>
<dbReference type="GO" id="GO:0022904">
    <property type="term" value="P:respiratory electron transport chain"/>
    <property type="evidence" value="ECO:0007669"/>
    <property type="project" value="InterPro"/>
</dbReference>
<keyword evidence="11 13" id="KW-0472">Membrane</keyword>
<evidence type="ECO:0000256" key="9">
    <source>
        <dbReference type="ARBA" id="ARBA00022989"/>
    </source>
</evidence>
<comment type="caution">
    <text evidence="15">The sequence shown here is derived from an EMBL/GenBank/DDBJ whole genome shotgun (WGS) entry which is preliminary data.</text>
</comment>
<dbReference type="GO" id="GO:0020037">
    <property type="term" value="F:heme binding"/>
    <property type="evidence" value="ECO:0007669"/>
    <property type="project" value="TreeGrafter"/>
</dbReference>